<dbReference type="PANTHER" id="PTHR42951:SF17">
    <property type="entry name" value="METALLO-BETA-LACTAMASE DOMAIN-CONTAINING PROTEIN"/>
    <property type="match status" value="1"/>
</dbReference>
<reference evidence="3" key="1">
    <citation type="journal article" date="2019" name="Int. J. Syst. Evol. Microbiol.">
        <title>The Global Catalogue of Microorganisms (GCM) 10K type strain sequencing project: providing services to taxonomists for standard genome sequencing and annotation.</title>
        <authorList>
            <consortium name="The Broad Institute Genomics Platform"/>
            <consortium name="The Broad Institute Genome Sequencing Center for Infectious Disease"/>
            <person name="Wu L."/>
            <person name="Ma J."/>
        </authorList>
    </citation>
    <scope>NUCLEOTIDE SEQUENCE [LARGE SCALE GENOMIC DNA]</scope>
    <source>
        <strain evidence="3">CCUG 59778</strain>
    </source>
</reference>
<keyword evidence="3" id="KW-1185">Reference proteome</keyword>
<name>A0ABV8X924_9LACT</name>
<dbReference type="Proteomes" id="UP001595817">
    <property type="component" value="Unassembled WGS sequence"/>
</dbReference>
<dbReference type="Pfam" id="PF00753">
    <property type="entry name" value="Lactamase_B"/>
    <property type="match status" value="1"/>
</dbReference>
<evidence type="ECO:0000313" key="2">
    <source>
        <dbReference type="EMBL" id="MFC4410857.1"/>
    </source>
</evidence>
<protein>
    <submittedName>
        <fullName evidence="2">MBL fold metallo-hydrolase</fullName>
    </submittedName>
</protein>
<sequence>MEEKNASSSTERFIPMTSLNSGEGIEITPDLYSFTIQVVNVIFVGLPDRPNDWVLVDAGMPKSANKIIEAAEERFGEGAKPKAIILTHGHFDHVGALIELVDRWQVPVYIHSLEFPYVTGEKNYPKPDSTVQGGMVAKMSQMFPNEGIDLSGHVQPLPLDGSVPSMPDWRWIHTPGHTEGHVSLFREHDRALIAGDAFVTVKQESLYRVFTQDLEISGPPRYLTTDWKASKESVEKLHALKPACAVTGHGIPVAGEWLAENLELLTRGFDEIAKPDYGKFI</sequence>
<dbReference type="CDD" id="cd07721">
    <property type="entry name" value="yflN-like_MBL-fold"/>
    <property type="match status" value="1"/>
</dbReference>
<evidence type="ECO:0000259" key="1">
    <source>
        <dbReference type="SMART" id="SM00849"/>
    </source>
</evidence>
<proteinExistence type="predicted"/>
<comment type="caution">
    <text evidence="2">The sequence shown here is derived from an EMBL/GenBank/DDBJ whole genome shotgun (WGS) entry which is preliminary data.</text>
</comment>
<dbReference type="SMART" id="SM00849">
    <property type="entry name" value="Lactamase_B"/>
    <property type="match status" value="1"/>
</dbReference>
<dbReference type="SUPFAM" id="SSF56281">
    <property type="entry name" value="Metallo-hydrolase/oxidoreductase"/>
    <property type="match status" value="1"/>
</dbReference>
<feature type="domain" description="Metallo-beta-lactamase" evidence="1">
    <location>
        <begin position="38"/>
        <end position="249"/>
    </location>
</feature>
<dbReference type="InterPro" id="IPR001279">
    <property type="entry name" value="Metallo-B-lactamas"/>
</dbReference>
<accession>A0ABV8X924</accession>
<evidence type="ECO:0000313" key="3">
    <source>
        <dbReference type="Proteomes" id="UP001595817"/>
    </source>
</evidence>
<gene>
    <name evidence="2" type="ORF">ACFOZY_10560</name>
</gene>
<organism evidence="2 3">
    <name type="scientific">Chungangia koreensis</name>
    <dbReference type="NCBI Taxonomy" id="752657"/>
    <lineage>
        <taxon>Bacteria</taxon>
        <taxon>Bacillati</taxon>
        <taxon>Bacillota</taxon>
        <taxon>Bacilli</taxon>
        <taxon>Lactobacillales</taxon>
        <taxon>Chungangia</taxon>
    </lineage>
</organism>
<dbReference type="InterPro" id="IPR050855">
    <property type="entry name" value="NDM-1-like"/>
</dbReference>
<dbReference type="PANTHER" id="PTHR42951">
    <property type="entry name" value="METALLO-BETA-LACTAMASE DOMAIN-CONTAINING"/>
    <property type="match status" value="1"/>
</dbReference>
<dbReference type="EMBL" id="JBHSEC010000019">
    <property type="protein sequence ID" value="MFC4410857.1"/>
    <property type="molecule type" value="Genomic_DNA"/>
</dbReference>
<dbReference type="InterPro" id="IPR036866">
    <property type="entry name" value="RibonucZ/Hydroxyglut_hydro"/>
</dbReference>
<dbReference type="Gene3D" id="3.60.15.10">
    <property type="entry name" value="Ribonuclease Z/Hydroxyacylglutathione hydrolase-like"/>
    <property type="match status" value="1"/>
</dbReference>
<dbReference type="RefSeq" id="WP_378155180.1">
    <property type="nucleotide sequence ID" value="NZ_JBHSEC010000019.1"/>
</dbReference>